<organism evidence="8 9">
    <name type="scientific">Candidatus Megaera venefica</name>
    <dbReference type="NCBI Taxonomy" id="2055910"/>
    <lineage>
        <taxon>Bacteria</taxon>
        <taxon>Pseudomonadati</taxon>
        <taxon>Pseudomonadota</taxon>
        <taxon>Alphaproteobacteria</taxon>
        <taxon>Rickettsiales</taxon>
        <taxon>Rickettsiaceae</taxon>
        <taxon>Candidatus Megaera</taxon>
    </lineage>
</organism>
<accession>A0ABU5NCS1</accession>
<dbReference type="PANTHER" id="PTHR22726:SF1">
    <property type="entry name" value="METALLOENDOPEPTIDASE OMA1, MITOCHONDRIAL"/>
    <property type="match status" value="1"/>
</dbReference>
<proteinExistence type="inferred from homology"/>
<dbReference type="Gene3D" id="3.30.2010.10">
    <property type="entry name" value="Metalloproteases ('zincins'), catalytic domain"/>
    <property type="match status" value="1"/>
</dbReference>
<dbReference type="EMBL" id="JARJFB010000066">
    <property type="protein sequence ID" value="MEA0970974.1"/>
    <property type="molecule type" value="Genomic_DNA"/>
</dbReference>
<evidence type="ECO:0000313" key="9">
    <source>
        <dbReference type="Proteomes" id="UP001291687"/>
    </source>
</evidence>
<feature type="domain" description="Peptidase M48" evidence="7">
    <location>
        <begin position="32"/>
        <end position="211"/>
    </location>
</feature>
<dbReference type="SUPFAM" id="SSF48452">
    <property type="entry name" value="TPR-like"/>
    <property type="match status" value="1"/>
</dbReference>
<keyword evidence="4 6" id="KW-0862">Zinc</keyword>
<dbReference type="Proteomes" id="UP001291687">
    <property type="component" value="Unassembled WGS sequence"/>
</dbReference>
<evidence type="ECO:0000313" key="8">
    <source>
        <dbReference type="EMBL" id="MEA0970974.1"/>
    </source>
</evidence>
<evidence type="ECO:0000256" key="4">
    <source>
        <dbReference type="ARBA" id="ARBA00022833"/>
    </source>
</evidence>
<keyword evidence="1 6" id="KW-0645">Protease</keyword>
<dbReference type="RefSeq" id="WP_322776871.1">
    <property type="nucleotide sequence ID" value="NZ_JARJFB010000066.1"/>
</dbReference>
<keyword evidence="9" id="KW-1185">Reference proteome</keyword>
<gene>
    <name evidence="8" type="ORF">Megvenef_00943</name>
</gene>
<dbReference type="PANTHER" id="PTHR22726">
    <property type="entry name" value="METALLOENDOPEPTIDASE OMA1"/>
    <property type="match status" value="1"/>
</dbReference>
<dbReference type="Pfam" id="PF01435">
    <property type="entry name" value="Peptidase_M48"/>
    <property type="match status" value="1"/>
</dbReference>
<dbReference type="InterPro" id="IPR001915">
    <property type="entry name" value="Peptidase_M48"/>
</dbReference>
<sequence>MKQCHFFFIIIFLSTHLAKANIIRDSEIEETVNLVVQPLREVSGLKDLKIYIIDDPIANAFTAGGNEVFITSGLIINYPDPDVLRGVVAHEIGHILGHHVARRDEVVDNYKKAAIGTTALGLATAISGGAAEGIAIAMGGMHFSERSIYAYSREFESSADQTAMRLLEKSSHSVVGLLKFFEKMQLQSLGDSFNQYDQTHPLNNERLLILRSFNKRSKFSTSQNSDDIIYKYSRSSAKLAAFTLEINKILDCKFEDNVDEVTHYMKAIKCFRIGNFDDSLNHINFLVMKHPDDSYYHELKAQIYFEAGKKAALHEYELAEETRPNDPLIRLGKAIVGITAHMDDPRYINRYYKDLLFVLDKEPDNLLALHYMAIYYDKNGLTGKSYLNTALIALKSGRISDARKMATMAMSNLQKNTPDWYKAGDILEATK</sequence>
<keyword evidence="3 6" id="KW-0378">Hydrolase</keyword>
<dbReference type="InterPro" id="IPR011990">
    <property type="entry name" value="TPR-like_helical_dom_sf"/>
</dbReference>
<dbReference type="GO" id="GO:0008233">
    <property type="term" value="F:peptidase activity"/>
    <property type="evidence" value="ECO:0007669"/>
    <property type="project" value="UniProtKB-KW"/>
</dbReference>
<dbReference type="GO" id="GO:0006508">
    <property type="term" value="P:proteolysis"/>
    <property type="evidence" value="ECO:0007669"/>
    <property type="project" value="UniProtKB-KW"/>
</dbReference>
<dbReference type="CDD" id="cd07324">
    <property type="entry name" value="M48C_Oma1-like"/>
    <property type="match status" value="1"/>
</dbReference>
<reference evidence="8 9" key="1">
    <citation type="submission" date="2023-03" db="EMBL/GenBank/DDBJ databases">
        <title>Host association and intracellularity evolved multiple times independently in the Rickettsiales.</title>
        <authorList>
            <person name="Castelli M."/>
            <person name="Nardi T."/>
            <person name="Gammuto L."/>
            <person name="Bellinzona G."/>
            <person name="Sabaneyeva E."/>
            <person name="Potekhin A."/>
            <person name="Serra V."/>
            <person name="Petroni G."/>
            <person name="Sassera D."/>
        </authorList>
    </citation>
    <scope>NUCLEOTIDE SEQUENCE [LARGE SCALE GENOMIC DNA]</scope>
    <source>
        <strain evidence="8 9">Sr 2-6</strain>
    </source>
</reference>
<keyword evidence="2" id="KW-0479">Metal-binding</keyword>
<evidence type="ECO:0000256" key="2">
    <source>
        <dbReference type="ARBA" id="ARBA00022723"/>
    </source>
</evidence>
<comment type="caution">
    <text evidence="8">The sequence shown here is derived from an EMBL/GenBank/DDBJ whole genome shotgun (WGS) entry which is preliminary data.</text>
</comment>
<dbReference type="Gene3D" id="1.25.40.10">
    <property type="entry name" value="Tetratricopeptide repeat domain"/>
    <property type="match status" value="1"/>
</dbReference>
<dbReference type="InterPro" id="IPR051156">
    <property type="entry name" value="Mito/Outer_Membr_Metalloprot"/>
</dbReference>
<protein>
    <submittedName>
        <fullName evidence="8">YfgC superfamily TPR repeat-containing Zn protease</fullName>
    </submittedName>
</protein>
<comment type="cofactor">
    <cofactor evidence="6">
        <name>Zn(2+)</name>
        <dbReference type="ChEBI" id="CHEBI:29105"/>
    </cofactor>
    <text evidence="6">Binds 1 zinc ion per subunit.</text>
</comment>
<evidence type="ECO:0000259" key="7">
    <source>
        <dbReference type="Pfam" id="PF01435"/>
    </source>
</evidence>
<keyword evidence="5 6" id="KW-0482">Metalloprotease</keyword>
<evidence type="ECO:0000256" key="3">
    <source>
        <dbReference type="ARBA" id="ARBA00022801"/>
    </source>
</evidence>
<evidence type="ECO:0000256" key="6">
    <source>
        <dbReference type="RuleBase" id="RU003983"/>
    </source>
</evidence>
<name>A0ABU5NCS1_9RICK</name>
<comment type="similarity">
    <text evidence="6">Belongs to the peptidase M48 family.</text>
</comment>
<evidence type="ECO:0000256" key="1">
    <source>
        <dbReference type="ARBA" id="ARBA00022670"/>
    </source>
</evidence>
<evidence type="ECO:0000256" key="5">
    <source>
        <dbReference type="ARBA" id="ARBA00023049"/>
    </source>
</evidence>